<dbReference type="OrthoDB" id="342281at2759"/>
<dbReference type="EMBL" id="CABITT030000003">
    <property type="protein sequence ID" value="VVA96586.1"/>
    <property type="molecule type" value="Genomic_DNA"/>
</dbReference>
<proteinExistence type="predicted"/>
<feature type="domain" description="SUN" evidence="1">
    <location>
        <begin position="97"/>
        <end position="177"/>
    </location>
</feature>
<accession>A0A565B4J5</accession>
<dbReference type="Pfam" id="PF07738">
    <property type="entry name" value="Sad1_UNC"/>
    <property type="match status" value="1"/>
</dbReference>
<dbReference type="Gene3D" id="2.60.120.260">
    <property type="entry name" value="Galactose-binding domain-like"/>
    <property type="match status" value="1"/>
</dbReference>
<name>A0A565B4J5_9BRAS</name>
<dbReference type="Proteomes" id="UP000489600">
    <property type="component" value="Unassembled WGS sequence"/>
</dbReference>
<keyword evidence="3" id="KW-1185">Reference proteome</keyword>
<dbReference type="InterPro" id="IPR012919">
    <property type="entry name" value="SUN_dom"/>
</dbReference>
<sequence length="188" mass="21774">MALARCMRDVHIAIEWDCTTDFVLPSEMFSSKTLTLWLMGVEFEAREMTLEFRLEDIDSYEWLCYTISSNSVKKLIEDEDRNWVGRSRRRDNGKAVKMLGQCFPLKGTNGYVQVRLSRPIIPEAVTFEHVCKIERLKGLPCITGWLEKDKEMESETMLFLTEFIYTGPTDIHSTFQILLARDLSTLSG</sequence>
<gene>
    <name evidence="2" type="ORF">ANE_LOCUS7031</name>
</gene>
<protein>
    <recommendedName>
        <fullName evidence="1">SUN domain-containing protein</fullName>
    </recommendedName>
</protein>
<reference evidence="2" key="1">
    <citation type="submission" date="2019-07" db="EMBL/GenBank/DDBJ databases">
        <authorList>
            <person name="Dittberner H."/>
        </authorList>
    </citation>
    <scope>NUCLEOTIDE SEQUENCE [LARGE SCALE GENOMIC DNA]</scope>
</reference>
<evidence type="ECO:0000313" key="2">
    <source>
        <dbReference type="EMBL" id="VVA96586.1"/>
    </source>
</evidence>
<comment type="caution">
    <text evidence="2">The sequence shown here is derived from an EMBL/GenBank/DDBJ whole genome shotgun (WGS) entry which is preliminary data.</text>
</comment>
<evidence type="ECO:0000313" key="3">
    <source>
        <dbReference type="Proteomes" id="UP000489600"/>
    </source>
</evidence>
<evidence type="ECO:0000259" key="1">
    <source>
        <dbReference type="Pfam" id="PF07738"/>
    </source>
</evidence>
<dbReference type="AlphaFoldDB" id="A0A565B4J5"/>
<organism evidence="2 3">
    <name type="scientific">Arabis nemorensis</name>
    <dbReference type="NCBI Taxonomy" id="586526"/>
    <lineage>
        <taxon>Eukaryota</taxon>
        <taxon>Viridiplantae</taxon>
        <taxon>Streptophyta</taxon>
        <taxon>Embryophyta</taxon>
        <taxon>Tracheophyta</taxon>
        <taxon>Spermatophyta</taxon>
        <taxon>Magnoliopsida</taxon>
        <taxon>eudicotyledons</taxon>
        <taxon>Gunneridae</taxon>
        <taxon>Pentapetalae</taxon>
        <taxon>rosids</taxon>
        <taxon>malvids</taxon>
        <taxon>Brassicales</taxon>
        <taxon>Brassicaceae</taxon>
        <taxon>Arabideae</taxon>
        <taxon>Arabis</taxon>
    </lineage>
</organism>